<organism evidence="2 3">
    <name type="scientific">Advenella kashmirensis</name>
    <dbReference type="NCBI Taxonomy" id="310575"/>
    <lineage>
        <taxon>Bacteria</taxon>
        <taxon>Pseudomonadati</taxon>
        <taxon>Pseudomonadota</taxon>
        <taxon>Betaproteobacteria</taxon>
        <taxon>Burkholderiales</taxon>
        <taxon>Alcaligenaceae</taxon>
    </lineage>
</organism>
<gene>
    <name evidence="2" type="ORF">DD666_21360</name>
</gene>
<dbReference type="InterPro" id="IPR008274">
    <property type="entry name" value="AldOxase/xan_DH_MoCoBD1"/>
</dbReference>
<reference evidence="2 3" key="1">
    <citation type="journal article" date="2018" name="Nat. Biotechnol.">
        <title>A standardized bacterial taxonomy based on genome phylogeny substantially revises the tree of life.</title>
        <authorList>
            <person name="Parks D.H."/>
            <person name="Chuvochina M."/>
            <person name="Waite D.W."/>
            <person name="Rinke C."/>
            <person name="Skarshewski A."/>
            <person name="Chaumeil P.A."/>
            <person name="Hugenholtz P."/>
        </authorList>
    </citation>
    <scope>NUCLEOTIDE SEQUENCE [LARGE SCALE GENOMIC DNA]</scope>
    <source>
        <strain evidence="2">UBA10707</strain>
    </source>
</reference>
<dbReference type="PROSITE" id="PS51318">
    <property type="entry name" value="TAT"/>
    <property type="match status" value="1"/>
</dbReference>
<dbReference type="InterPro" id="IPR037165">
    <property type="entry name" value="AldOxase/xan_DH_Mopterin-bd_sf"/>
</dbReference>
<dbReference type="SUPFAM" id="SSF56003">
    <property type="entry name" value="Molybdenum cofactor-binding domain"/>
    <property type="match status" value="2"/>
</dbReference>
<dbReference type="InterPro" id="IPR052516">
    <property type="entry name" value="N-heterocyclic_Hydroxylase"/>
</dbReference>
<dbReference type="PANTHER" id="PTHR47495:SF2">
    <property type="entry name" value="ALDEHYDE DEHYDROGENASE"/>
    <property type="match status" value="1"/>
</dbReference>
<evidence type="ECO:0000259" key="1">
    <source>
        <dbReference type="SMART" id="SM01008"/>
    </source>
</evidence>
<sequence length="748" mass="79484">MSNNTFYSELPRALQHILEQGQSGSRPALARRSFLKMVGAGGLAIGAFPHVLMAQEANGAAAAASALKPGQQPSAFVHIAPSGEVTVTINRLEFGQGVQTGLPMILAEELDADWSLVRSRNGSNDIAYQDPVFGMHLTGGSTSIKHSYTQYRELGARARAMLMSAAAQRWKVDVASVRTQAGTVLGPEGRKASYGELAEAAMALPVPEKVELKDPKAFRIIGQATTRIDAKAKSSGQQDFGIDMNLPGQLTAVVAHPPVFGAKLASMDDAAARAVKGVKAVLQVAVDGGGQGVTVIADGYWQAKQGRDALKLQWDTASVEKVDSEKQLAQYREMADKPGPRLYEADMSPLASAPHKLDAEFFFPYLAHAPMEPLNCTVQVTESGAQLWVGTQMPGFDGAAAARVLGFKPEQIQVNVQTAGGGFGRRGVGTSDFVVLACEVAKAAKTAGINAPIRTLWSREDDMKGGYYRPVHLHRARIGFDDNGKVLAWDHVLVGQSIVAGTPLESMIKNGIDATATEGMRDPYPLPMQLTVHHPKVNVPVLWWRSVGSTHTAFVMETLIDEIARATKQDPVAYRMGLFGDKSPRHKAALQLAVERSGYGKTTLPDGHAWGVAVHESFSSVVAYVVEASVQDGKPVLHRATVGVHCNLAVNPLSVEAQVQGAAIMGLSMCLPGAAITLKDGEVQQSNFGVFNVPRITDAPEIAVHIVPSAEPPTGMGEPGLPPLAPAFANAIASITGKPLRNLPFKLG</sequence>
<dbReference type="Gene3D" id="3.30.365.10">
    <property type="entry name" value="Aldehyde oxidase/xanthine dehydrogenase, molybdopterin binding domain"/>
    <property type="match status" value="4"/>
</dbReference>
<dbReference type="NCBIfam" id="TIGR01409">
    <property type="entry name" value="TAT_signal_seq"/>
    <property type="match status" value="1"/>
</dbReference>
<dbReference type="GO" id="GO:0016491">
    <property type="term" value="F:oxidoreductase activity"/>
    <property type="evidence" value="ECO:0007669"/>
    <property type="project" value="InterPro"/>
</dbReference>
<dbReference type="InterPro" id="IPR006311">
    <property type="entry name" value="TAT_signal"/>
</dbReference>
<dbReference type="PIRSF" id="PIRSF036389">
    <property type="entry name" value="IOR_B"/>
    <property type="match status" value="1"/>
</dbReference>
<protein>
    <submittedName>
        <fullName evidence="2">Carbon monoxide dehydrogenase</fullName>
    </submittedName>
</protein>
<dbReference type="SMART" id="SM01008">
    <property type="entry name" value="Ald_Xan_dh_C"/>
    <property type="match status" value="1"/>
</dbReference>
<proteinExistence type="predicted"/>
<dbReference type="InterPro" id="IPR000674">
    <property type="entry name" value="Ald_Oxase/Xan_DH_a/b"/>
</dbReference>
<name>A0A356LM20_9BURK</name>
<feature type="domain" description="Aldehyde oxidase/xanthine dehydrogenase a/b hammerhead" evidence="1">
    <location>
        <begin position="235"/>
        <end position="318"/>
    </location>
</feature>
<dbReference type="EMBL" id="DOEK01000046">
    <property type="protein sequence ID" value="HBP31944.1"/>
    <property type="molecule type" value="Genomic_DNA"/>
</dbReference>
<dbReference type="InterPro" id="IPR012368">
    <property type="entry name" value="OxRdtase_Mopterin-bd_su_IorB"/>
</dbReference>
<dbReference type="InterPro" id="IPR019546">
    <property type="entry name" value="TAT_signal_bac_arc"/>
</dbReference>
<dbReference type="Pfam" id="PF02738">
    <property type="entry name" value="MoCoBD_1"/>
    <property type="match status" value="1"/>
</dbReference>
<evidence type="ECO:0000313" key="2">
    <source>
        <dbReference type="EMBL" id="HBP31944.1"/>
    </source>
</evidence>
<dbReference type="PANTHER" id="PTHR47495">
    <property type="entry name" value="ALDEHYDE DEHYDROGENASE"/>
    <property type="match status" value="1"/>
</dbReference>
<dbReference type="AlphaFoldDB" id="A0A356LM20"/>
<dbReference type="Proteomes" id="UP000264036">
    <property type="component" value="Unassembled WGS sequence"/>
</dbReference>
<comment type="caution">
    <text evidence="2">The sequence shown here is derived from an EMBL/GenBank/DDBJ whole genome shotgun (WGS) entry which is preliminary data.</text>
</comment>
<dbReference type="Pfam" id="PF20256">
    <property type="entry name" value="MoCoBD_2"/>
    <property type="match status" value="2"/>
</dbReference>
<evidence type="ECO:0000313" key="3">
    <source>
        <dbReference type="Proteomes" id="UP000264036"/>
    </source>
</evidence>
<dbReference type="InterPro" id="IPR046867">
    <property type="entry name" value="AldOxase/xan_DH_MoCoBD2"/>
</dbReference>
<dbReference type="Gene3D" id="3.90.1170.50">
    <property type="entry name" value="Aldehyde oxidase/xanthine dehydrogenase, a/b hammerhead"/>
    <property type="match status" value="1"/>
</dbReference>
<accession>A0A356LM20</accession>